<name>A0ABQ0C4V6_9PROT</name>
<dbReference type="InterPro" id="IPR014729">
    <property type="entry name" value="Rossmann-like_a/b/a_fold"/>
</dbReference>
<dbReference type="Pfam" id="PF06508">
    <property type="entry name" value="QueC"/>
    <property type="match status" value="1"/>
</dbReference>
<comment type="catalytic activity">
    <reaction evidence="10 11">
        <text>7-carboxy-7-carbaguanine + NH4(+) + 2 ATP = 7-cyano-7-carbaguanine + 2 AMP + 2 diphosphate + 2 H(+)</text>
        <dbReference type="Rhea" id="RHEA:27982"/>
        <dbReference type="ChEBI" id="CHEBI:15378"/>
        <dbReference type="ChEBI" id="CHEBI:28938"/>
        <dbReference type="ChEBI" id="CHEBI:30616"/>
        <dbReference type="ChEBI" id="CHEBI:33019"/>
        <dbReference type="ChEBI" id="CHEBI:45075"/>
        <dbReference type="ChEBI" id="CHEBI:61036"/>
        <dbReference type="ChEBI" id="CHEBI:456215"/>
        <dbReference type="EC" id="6.3.4.20"/>
    </reaction>
</comment>
<evidence type="ECO:0000256" key="1">
    <source>
        <dbReference type="ARBA" id="ARBA00005061"/>
    </source>
</evidence>
<dbReference type="Gene3D" id="3.40.50.620">
    <property type="entry name" value="HUPs"/>
    <property type="match status" value="1"/>
</dbReference>
<comment type="similarity">
    <text evidence="8 11">Belongs to the QueC family.</text>
</comment>
<dbReference type="EC" id="6.3.4.20" evidence="9 11"/>
<evidence type="ECO:0000313" key="12">
    <source>
        <dbReference type="EMBL" id="GAB0055745.1"/>
    </source>
</evidence>
<feature type="binding site" evidence="11">
    <location>
        <position position="190"/>
    </location>
    <ligand>
        <name>Zn(2+)</name>
        <dbReference type="ChEBI" id="CHEBI:29105"/>
    </ligand>
</feature>
<dbReference type="PIRSF" id="PIRSF006293">
    <property type="entry name" value="ExsB"/>
    <property type="match status" value="1"/>
</dbReference>
<evidence type="ECO:0000256" key="5">
    <source>
        <dbReference type="ARBA" id="ARBA00022785"/>
    </source>
</evidence>
<comment type="caution">
    <text evidence="11">Lacks conserved residue(s) required for the propagation of feature annotation.</text>
</comment>
<evidence type="ECO:0000256" key="7">
    <source>
        <dbReference type="ARBA" id="ARBA00022840"/>
    </source>
</evidence>
<dbReference type="InterPro" id="IPR018317">
    <property type="entry name" value="QueC"/>
</dbReference>
<gene>
    <name evidence="11 12" type="primary">queC</name>
    <name evidence="12" type="ORF">SIID45300_00040</name>
</gene>
<evidence type="ECO:0000256" key="10">
    <source>
        <dbReference type="ARBA" id="ARBA00047890"/>
    </source>
</evidence>
<evidence type="ECO:0000256" key="2">
    <source>
        <dbReference type="ARBA" id="ARBA00022598"/>
    </source>
</evidence>
<keyword evidence="6 11" id="KW-0862">Zinc</keyword>
<comment type="function">
    <text evidence="11">Catalyzes the ATP-dependent conversion of 7-carboxy-7-deazaguanine (CDG) to 7-cyano-7-deazaguanine (preQ(0)).</text>
</comment>
<sequence length="214" mass="23116">MDSAVCLHAAHALGRELYPISFRYGQRHQQELAAAEAIVARLPVARWLVLDLPLDRIGGSALTDPALTPAKGGSGEGIPATYVPARNTIFLSLALGWAETLQAHEIFIGVNAIDYSGYPDCRPIFVEAFERLANLATREGVTRQSFVIRAPLLHLSKAEIVRKGLELGVDFALTRSCYDPTVEGLACGRCDACRLRLAGFEAAGTHDPIGYVKS</sequence>
<feature type="binding site" evidence="11">
    <location>
        <position position="193"/>
    </location>
    <ligand>
        <name>Zn(2+)</name>
        <dbReference type="ChEBI" id="CHEBI:29105"/>
    </ligand>
</feature>
<dbReference type="PANTHER" id="PTHR42914:SF1">
    <property type="entry name" value="7-CYANO-7-DEAZAGUANINE SYNTHASE"/>
    <property type="match status" value="1"/>
</dbReference>
<organism evidence="12 13">
    <name type="scientific">Candidatus Magnetaquiglobus chichijimensis</name>
    <dbReference type="NCBI Taxonomy" id="3141448"/>
    <lineage>
        <taxon>Bacteria</taxon>
        <taxon>Pseudomonadati</taxon>
        <taxon>Pseudomonadota</taxon>
        <taxon>Magnetococcia</taxon>
        <taxon>Magnetococcales</taxon>
        <taxon>Candidatus Magnetaquicoccaceae</taxon>
        <taxon>Candidatus Magnetaquiglobus</taxon>
    </lineage>
</organism>
<comment type="caution">
    <text evidence="12">The sequence shown here is derived from an EMBL/GenBank/DDBJ whole genome shotgun (WGS) entry which is preliminary data.</text>
</comment>
<reference evidence="12 13" key="1">
    <citation type="submission" date="2024-05" db="EMBL/GenBank/DDBJ databases">
        <authorList>
            <consortium name="Candidatus Magnetaquicoccaceae bacterium FCR-1 genome sequencing consortium"/>
            <person name="Shimoshige H."/>
            <person name="Shimamura S."/>
            <person name="Taoka A."/>
            <person name="Kobayashi H."/>
            <person name="Maekawa T."/>
        </authorList>
    </citation>
    <scope>NUCLEOTIDE SEQUENCE [LARGE SCALE GENOMIC DNA]</scope>
    <source>
        <strain evidence="12 13">FCR-1</strain>
    </source>
</reference>
<evidence type="ECO:0000313" key="13">
    <source>
        <dbReference type="Proteomes" id="UP001628193"/>
    </source>
</evidence>
<proteinExistence type="inferred from homology"/>
<dbReference type="NCBIfam" id="TIGR00364">
    <property type="entry name" value="7-cyano-7-deazaguanine synthase QueC"/>
    <property type="match status" value="1"/>
</dbReference>
<evidence type="ECO:0000256" key="8">
    <source>
        <dbReference type="ARBA" id="ARBA00037993"/>
    </source>
</evidence>
<comment type="cofactor">
    <cofactor evidence="11">
        <name>Zn(2+)</name>
        <dbReference type="ChEBI" id="CHEBI:29105"/>
    </cofactor>
    <text evidence="11">Binds 1 zinc ion per subunit.</text>
</comment>
<dbReference type="GO" id="GO:0016874">
    <property type="term" value="F:ligase activity"/>
    <property type="evidence" value="ECO:0007669"/>
    <property type="project" value="UniProtKB-KW"/>
</dbReference>
<dbReference type="Proteomes" id="UP001628193">
    <property type="component" value="Unassembled WGS sequence"/>
</dbReference>
<evidence type="ECO:0000256" key="4">
    <source>
        <dbReference type="ARBA" id="ARBA00022741"/>
    </source>
</evidence>
<keyword evidence="4 11" id="KW-0547">Nucleotide-binding</keyword>
<feature type="binding site" evidence="11">
    <location>
        <position position="177"/>
    </location>
    <ligand>
        <name>Zn(2+)</name>
        <dbReference type="ChEBI" id="CHEBI:29105"/>
    </ligand>
</feature>
<keyword evidence="13" id="KW-1185">Reference proteome</keyword>
<evidence type="ECO:0000256" key="6">
    <source>
        <dbReference type="ARBA" id="ARBA00022833"/>
    </source>
</evidence>
<dbReference type="PANTHER" id="PTHR42914">
    <property type="entry name" value="7-CYANO-7-DEAZAGUANINE SYNTHASE"/>
    <property type="match status" value="1"/>
</dbReference>
<reference evidence="12 13" key="2">
    <citation type="submission" date="2024-09" db="EMBL/GenBank/DDBJ databases">
        <title>Draft genome sequence of Candidatus Magnetaquicoccaceae bacterium FCR-1.</title>
        <authorList>
            <person name="Shimoshige H."/>
            <person name="Shimamura S."/>
            <person name="Taoka A."/>
            <person name="Kobayashi H."/>
            <person name="Maekawa T."/>
        </authorList>
    </citation>
    <scope>NUCLEOTIDE SEQUENCE [LARGE SCALE GENOMIC DNA]</scope>
    <source>
        <strain evidence="12 13">FCR-1</strain>
    </source>
</reference>
<evidence type="ECO:0000256" key="3">
    <source>
        <dbReference type="ARBA" id="ARBA00022723"/>
    </source>
</evidence>
<feature type="binding site" evidence="11">
    <location>
        <position position="187"/>
    </location>
    <ligand>
        <name>Zn(2+)</name>
        <dbReference type="ChEBI" id="CHEBI:29105"/>
    </ligand>
</feature>
<protein>
    <recommendedName>
        <fullName evidence="9 11">7-cyano-7-deazaguanine synthase</fullName>
        <ecNumber evidence="9 11">6.3.4.20</ecNumber>
    </recommendedName>
    <alternativeName>
        <fullName evidence="11">7-cyano-7-carbaguanine synthase</fullName>
    </alternativeName>
    <alternativeName>
        <fullName evidence="11">PreQ(0) synthase</fullName>
    </alternativeName>
    <alternativeName>
        <fullName evidence="11">Queuosine biosynthesis protein QueC</fullName>
    </alternativeName>
</protein>
<evidence type="ECO:0000256" key="11">
    <source>
        <dbReference type="HAMAP-Rule" id="MF_01633"/>
    </source>
</evidence>
<dbReference type="EMBL" id="BAAFGK010000001">
    <property type="protein sequence ID" value="GAB0055745.1"/>
    <property type="molecule type" value="Genomic_DNA"/>
</dbReference>
<dbReference type="CDD" id="cd01995">
    <property type="entry name" value="QueC-like"/>
    <property type="match status" value="1"/>
</dbReference>
<dbReference type="HAMAP" id="MF_01633">
    <property type="entry name" value="QueC"/>
    <property type="match status" value="1"/>
</dbReference>
<evidence type="ECO:0000256" key="9">
    <source>
        <dbReference type="ARBA" id="ARBA00039149"/>
    </source>
</evidence>
<keyword evidence="5 11" id="KW-0671">Queuosine biosynthesis</keyword>
<dbReference type="SUPFAM" id="SSF52402">
    <property type="entry name" value="Adenine nucleotide alpha hydrolases-like"/>
    <property type="match status" value="1"/>
</dbReference>
<keyword evidence="2 11" id="KW-0436">Ligase</keyword>
<keyword evidence="7 11" id="KW-0067">ATP-binding</keyword>
<accession>A0ABQ0C4V6</accession>
<keyword evidence="3 11" id="KW-0479">Metal-binding</keyword>
<comment type="pathway">
    <text evidence="1 11">Purine metabolism; 7-cyano-7-deazaguanine biosynthesis.</text>
</comment>